<dbReference type="RefSeq" id="WP_149122995.1">
    <property type="nucleotide sequence ID" value="NZ_VTFL01000004.1"/>
</dbReference>
<dbReference type="GO" id="GO:0005525">
    <property type="term" value="F:GTP binding"/>
    <property type="evidence" value="ECO:0007669"/>
    <property type="project" value="UniProtKB-KW"/>
</dbReference>
<feature type="transmembrane region" description="Helical" evidence="16">
    <location>
        <begin position="601"/>
        <end position="622"/>
    </location>
</feature>
<keyword evidence="7 14" id="KW-0547">Nucleotide-binding</keyword>
<dbReference type="SUPFAM" id="SSF52540">
    <property type="entry name" value="P-loop containing nucleoside triphosphate hydrolases"/>
    <property type="match status" value="1"/>
</dbReference>
<evidence type="ECO:0000256" key="10">
    <source>
        <dbReference type="ARBA" id="ARBA00023065"/>
    </source>
</evidence>
<comment type="caution">
    <text evidence="16">Lacks conserved residue(s) required for the propagation of feature annotation.</text>
</comment>
<keyword evidence="9 16" id="KW-0408">Iron</keyword>
<dbReference type="Pfam" id="PF07670">
    <property type="entry name" value="Gate"/>
    <property type="match status" value="2"/>
</dbReference>
<dbReference type="Gene3D" id="3.40.50.300">
    <property type="entry name" value="P-loop containing nucleotide triphosphate hydrolases"/>
    <property type="match status" value="1"/>
</dbReference>
<feature type="binding site" evidence="14">
    <location>
        <begin position="37"/>
        <end position="41"/>
    </location>
    <ligand>
        <name>GTP</name>
        <dbReference type="ChEBI" id="CHEBI:37565"/>
        <label>1</label>
    </ligand>
</feature>
<dbReference type="NCBIfam" id="TIGR00437">
    <property type="entry name" value="feoB"/>
    <property type="match status" value="1"/>
</dbReference>
<dbReference type="GO" id="GO:0005886">
    <property type="term" value="C:plasma membrane"/>
    <property type="evidence" value="ECO:0007669"/>
    <property type="project" value="UniProtKB-SubCell"/>
</dbReference>
<dbReference type="InterPro" id="IPR006073">
    <property type="entry name" value="GTP-bd"/>
</dbReference>
<evidence type="ECO:0000256" key="4">
    <source>
        <dbReference type="ARBA" id="ARBA00022496"/>
    </source>
</evidence>
<dbReference type="InterPro" id="IPR011640">
    <property type="entry name" value="Fe2_transport_prot_B_C"/>
</dbReference>
<organism evidence="18">
    <name type="scientific">Dictyoglomus thermophilum</name>
    <dbReference type="NCBI Taxonomy" id="14"/>
    <lineage>
        <taxon>Bacteria</taxon>
        <taxon>Pseudomonadati</taxon>
        <taxon>Dictyoglomota</taxon>
        <taxon>Dictyoglomia</taxon>
        <taxon>Dictyoglomales</taxon>
        <taxon>Dictyoglomaceae</taxon>
        <taxon>Dictyoglomus</taxon>
    </lineage>
</organism>
<evidence type="ECO:0000256" key="14">
    <source>
        <dbReference type="PIRSR" id="PIRSR603373-1"/>
    </source>
</evidence>
<dbReference type="PANTHER" id="PTHR43185">
    <property type="entry name" value="FERROUS IRON TRANSPORT PROTEIN B"/>
    <property type="match status" value="1"/>
</dbReference>
<feature type="binding site" evidence="14">
    <location>
        <begin position="118"/>
        <end position="121"/>
    </location>
    <ligand>
        <name>GTP</name>
        <dbReference type="ChEBI" id="CHEBI:37565"/>
        <label>1</label>
    </ligand>
</feature>
<keyword evidence="8 16" id="KW-1133">Transmembrane helix</keyword>
<keyword evidence="3" id="KW-1003">Cell membrane</keyword>
<evidence type="ECO:0000256" key="5">
    <source>
        <dbReference type="ARBA" id="ARBA00022519"/>
    </source>
</evidence>
<dbReference type="EMBL" id="DTDV01000007">
    <property type="protein sequence ID" value="HGK23320.1"/>
    <property type="molecule type" value="Genomic_DNA"/>
</dbReference>
<evidence type="ECO:0000256" key="7">
    <source>
        <dbReference type="ARBA" id="ARBA00022741"/>
    </source>
</evidence>
<keyword evidence="11 14" id="KW-0342">GTP-binding</keyword>
<evidence type="ECO:0000259" key="17">
    <source>
        <dbReference type="PROSITE" id="PS51711"/>
    </source>
</evidence>
<dbReference type="Pfam" id="PF17910">
    <property type="entry name" value="FeoB_Cyto"/>
    <property type="match status" value="1"/>
</dbReference>
<feature type="binding site" evidence="14">
    <location>
        <begin position="58"/>
        <end position="61"/>
    </location>
    <ligand>
        <name>GTP</name>
        <dbReference type="ChEBI" id="CHEBI:37565"/>
        <label>1</label>
    </ligand>
</feature>
<evidence type="ECO:0000256" key="3">
    <source>
        <dbReference type="ARBA" id="ARBA00022475"/>
    </source>
</evidence>
<feature type="transmembrane region" description="Helical" evidence="16">
    <location>
        <begin position="634"/>
        <end position="653"/>
    </location>
</feature>
<keyword evidence="15" id="KW-0479">Metal-binding</keyword>
<dbReference type="CDD" id="cd01879">
    <property type="entry name" value="FeoB"/>
    <property type="match status" value="1"/>
</dbReference>
<comment type="similarity">
    <text evidence="16">Belongs to the TRAFAC class TrmE-Era-EngA-EngB-Septin-like GTPase superfamily. FeoB GTPase (TC 9.A.8) family.</text>
</comment>
<keyword evidence="10" id="KW-0406">Ion transport</keyword>
<sequence length="659" mass="75117">MERIKIRVALVGNPNVGKSTVFNQLTGLNQHTGNWPGKTVEKKIGYVNKDKYILEITDLPGIYSLTANSLEEVISREFIIKEKPDIVILIVDASALERNLYLLSQLRELTPNIIIGLNMIDILKMKKYKLDIKKLEERLKIPIIPTIASKGIGLDELVNKVIEVYEEDNLNPIGIHYGDLEEDIKKIEEILPENLEGYPKRWIALKLLENDPIIIDLCKNNLSKEDWEKIKEIFEKNENNPIKVATARYNFIKKVLEGVLEKPEKQAISWTEKLDEYLTHPFWGSIFAILIVTLIFYLSFTLNDLLSEPVDGLLSLIGDKLSSLLFFIPNWWRELLIEGVWQGVATILSFTPLITIFFFFLALMEGSGYLARLAFVSDGLMHKLGLHGKSLIPLVISFGCNVPGVMATRTLEDEKDRILLIILDSFIPCVPRILVASFFLSIFFPRQAFFLLIFLYFISFFSIFINGKILRRRVLKSTFNPLLMELPIYKIPNPKLVLLYLWDKLKHFLERAGTIMALLSGTIWILAHYPTGDIQNSILAQIGKFFSIFMKPMGFNWELTVGLLSGFVAKEASLSTLSAIYGVSSNELGSLLLKIITTKTAFSFVVFQLLYIPCAATVATIYQETKSLKWTIFSMIYSLTYAYIFTFILYQILSILGVV</sequence>
<dbReference type="InterPro" id="IPR011642">
    <property type="entry name" value="Gate_dom"/>
</dbReference>
<name>A0A7V3ZIB3_DICTH</name>
<comment type="function">
    <text evidence="16">Probable transporter of a GTP-driven Fe(2+) uptake system.</text>
</comment>
<dbReference type="Pfam" id="PF02421">
    <property type="entry name" value="FeoB_N"/>
    <property type="match status" value="1"/>
</dbReference>
<feature type="binding site" evidence="15">
    <location>
        <position position="26"/>
    </location>
    <ligand>
        <name>Mg(2+)</name>
        <dbReference type="ChEBI" id="CHEBI:18420"/>
        <label>2</label>
    </ligand>
</feature>
<feature type="transmembrane region" description="Helical" evidence="16">
    <location>
        <begin position="344"/>
        <end position="364"/>
    </location>
</feature>
<dbReference type="InterPro" id="IPR041069">
    <property type="entry name" value="FeoB_Cyto"/>
</dbReference>
<comment type="subcellular location">
    <subcellularLocation>
        <location evidence="1 16">Cell inner membrane</location>
        <topology evidence="1 16">Multi-pass membrane protein</topology>
    </subcellularLocation>
</comment>
<dbReference type="InterPro" id="IPR027417">
    <property type="entry name" value="P-loop_NTPase"/>
</dbReference>
<feature type="domain" description="FeoB-type G" evidence="17">
    <location>
        <begin position="5"/>
        <end position="167"/>
    </location>
</feature>
<evidence type="ECO:0000256" key="13">
    <source>
        <dbReference type="NCBIfam" id="TIGR00437"/>
    </source>
</evidence>
<keyword evidence="2 16" id="KW-0813">Transport</keyword>
<keyword evidence="4 16" id="KW-0410">Iron transport</keyword>
<feature type="transmembrane region" description="Helical" evidence="16">
    <location>
        <begin position="418"/>
        <end position="442"/>
    </location>
</feature>
<dbReference type="Pfam" id="PF07664">
    <property type="entry name" value="FeoB_C"/>
    <property type="match status" value="1"/>
</dbReference>
<evidence type="ECO:0000256" key="12">
    <source>
        <dbReference type="ARBA" id="ARBA00023136"/>
    </source>
</evidence>
<dbReference type="AlphaFoldDB" id="A0A7V3ZIB3"/>
<evidence type="ECO:0000256" key="11">
    <source>
        <dbReference type="ARBA" id="ARBA00023134"/>
    </source>
</evidence>
<evidence type="ECO:0000256" key="1">
    <source>
        <dbReference type="ARBA" id="ARBA00004429"/>
    </source>
</evidence>
<evidence type="ECO:0000256" key="9">
    <source>
        <dbReference type="ARBA" id="ARBA00023004"/>
    </source>
</evidence>
<keyword evidence="5" id="KW-0997">Cell inner membrane</keyword>
<reference evidence="18" key="1">
    <citation type="journal article" date="2020" name="mSystems">
        <title>Genome- and Community-Level Interaction Insights into Carbon Utilization and Element Cycling Functions of Hydrothermarchaeota in Hydrothermal Sediment.</title>
        <authorList>
            <person name="Zhou Z."/>
            <person name="Liu Y."/>
            <person name="Xu W."/>
            <person name="Pan J."/>
            <person name="Luo Z.H."/>
            <person name="Li M."/>
        </authorList>
    </citation>
    <scope>NUCLEOTIDE SEQUENCE [LARGE SCALE GENOMIC DNA]</scope>
    <source>
        <strain evidence="18">SpSt-70</strain>
    </source>
</reference>
<evidence type="ECO:0000256" key="8">
    <source>
        <dbReference type="ARBA" id="ARBA00022989"/>
    </source>
</evidence>
<evidence type="ECO:0000256" key="15">
    <source>
        <dbReference type="PIRSR" id="PIRSR603373-2"/>
    </source>
</evidence>
<dbReference type="PANTHER" id="PTHR43185:SF1">
    <property type="entry name" value="FE(2+) TRANSPORTER FEOB"/>
    <property type="match status" value="1"/>
</dbReference>
<evidence type="ECO:0000256" key="2">
    <source>
        <dbReference type="ARBA" id="ARBA00022448"/>
    </source>
</evidence>
<dbReference type="GO" id="GO:0046872">
    <property type="term" value="F:metal ion binding"/>
    <property type="evidence" value="ECO:0007669"/>
    <property type="project" value="UniProtKB-KW"/>
</dbReference>
<feature type="binding site" evidence="15">
    <location>
        <position position="27"/>
    </location>
    <ligand>
        <name>Mg(2+)</name>
        <dbReference type="ChEBI" id="CHEBI:18420"/>
        <label>2</label>
    </ligand>
</feature>
<dbReference type="Gene3D" id="1.10.287.1770">
    <property type="match status" value="1"/>
</dbReference>
<dbReference type="InterPro" id="IPR030389">
    <property type="entry name" value="G_FEOB_dom"/>
</dbReference>
<dbReference type="GO" id="GO:0015093">
    <property type="term" value="F:ferrous iron transmembrane transporter activity"/>
    <property type="evidence" value="ECO:0007669"/>
    <property type="project" value="UniProtKB-UniRule"/>
</dbReference>
<protein>
    <recommendedName>
        <fullName evidence="13 16">Ferrous iron transport protein B</fullName>
    </recommendedName>
</protein>
<keyword evidence="12 16" id="KW-0472">Membrane</keyword>
<evidence type="ECO:0000256" key="16">
    <source>
        <dbReference type="RuleBase" id="RU362098"/>
    </source>
</evidence>
<feature type="transmembrane region" description="Helical" evidence="16">
    <location>
        <begin position="448"/>
        <end position="467"/>
    </location>
</feature>
<evidence type="ECO:0000256" key="6">
    <source>
        <dbReference type="ARBA" id="ARBA00022692"/>
    </source>
</evidence>
<dbReference type="InterPro" id="IPR050860">
    <property type="entry name" value="FeoB_GTPase"/>
</dbReference>
<accession>A0A7V3ZIB3</accession>
<comment type="caution">
    <text evidence="18">The sequence shown here is derived from an EMBL/GenBank/DDBJ whole genome shotgun (WGS) entry which is preliminary data.</text>
</comment>
<feature type="binding site" evidence="14">
    <location>
        <begin position="12"/>
        <end position="19"/>
    </location>
    <ligand>
        <name>GTP</name>
        <dbReference type="ChEBI" id="CHEBI:37565"/>
        <label>1</label>
    </ligand>
</feature>
<proteinExistence type="inferred from homology"/>
<feature type="binding site" evidence="15">
    <location>
        <position position="23"/>
    </location>
    <ligand>
        <name>Mg(2+)</name>
        <dbReference type="ChEBI" id="CHEBI:18420"/>
        <label>2</label>
    </ligand>
</feature>
<keyword evidence="6 16" id="KW-0812">Transmembrane</keyword>
<feature type="transmembrane region" description="Helical" evidence="16">
    <location>
        <begin position="282"/>
        <end position="300"/>
    </location>
</feature>
<dbReference type="FunFam" id="3.40.50.300:FF:000426">
    <property type="entry name" value="Ferrous iron transport protein B"/>
    <property type="match status" value="1"/>
</dbReference>
<dbReference type="InterPro" id="IPR003373">
    <property type="entry name" value="Fe2_transport_prot-B"/>
</dbReference>
<dbReference type="PRINTS" id="PR00326">
    <property type="entry name" value="GTP1OBG"/>
</dbReference>
<keyword evidence="15" id="KW-0460">Magnesium</keyword>
<dbReference type="PROSITE" id="PS51711">
    <property type="entry name" value="G_FEOB"/>
    <property type="match status" value="1"/>
</dbReference>
<evidence type="ECO:0000313" key="18">
    <source>
        <dbReference type="EMBL" id="HGK23320.1"/>
    </source>
</evidence>
<gene>
    <name evidence="18" type="primary">feoB</name>
    <name evidence="18" type="ORF">ENU78_02550</name>
</gene>